<evidence type="ECO:0000259" key="5">
    <source>
        <dbReference type="PROSITE" id="PS51767"/>
    </source>
</evidence>
<dbReference type="GO" id="GO:0006508">
    <property type="term" value="P:proteolysis"/>
    <property type="evidence" value="ECO:0007669"/>
    <property type="project" value="InterPro"/>
</dbReference>
<gene>
    <name evidence="6" type="ORF">R3P38DRAFT_3249114</name>
</gene>
<feature type="transmembrane region" description="Helical" evidence="3">
    <location>
        <begin position="428"/>
        <end position="452"/>
    </location>
</feature>
<keyword evidence="3" id="KW-0472">Membrane</keyword>
<dbReference type="PANTHER" id="PTHR47966">
    <property type="entry name" value="BETA-SITE APP-CLEAVING ENZYME, ISOFORM A-RELATED"/>
    <property type="match status" value="1"/>
</dbReference>
<dbReference type="Proteomes" id="UP001362999">
    <property type="component" value="Unassembled WGS sequence"/>
</dbReference>
<evidence type="ECO:0000256" key="3">
    <source>
        <dbReference type="SAM" id="Phobius"/>
    </source>
</evidence>
<evidence type="ECO:0000313" key="7">
    <source>
        <dbReference type="Proteomes" id="UP001362999"/>
    </source>
</evidence>
<feature type="compositionally biased region" description="Low complexity" evidence="2">
    <location>
        <begin position="398"/>
        <end position="422"/>
    </location>
</feature>
<dbReference type="PRINTS" id="PR00792">
    <property type="entry name" value="PEPSIN"/>
</dbReference>
<feature type="chain" id="PRO_5043463227" evidence="4">
    <location>
        <begin position="22"/>
        <end position="496"/>
    </location>
</feature>
<dbReference type="InterPro" id="IPR001461">
    <property type="entry name" value="Aspartic_peptidase_A1"/>
</dbReference>
<dbReference type="PANTHER" id="PTHR47966:SF6">
    <property type="entry name" value="PEPTIDASE A1 DOMAIN-CONTAINING PROTEIN"/>
    <property type="match status" value="1"/>
</dbReference>
<feature type="domain" description="Peptidase A1" evidence="5">
    <location>
        <begin position="65"/>
        <end position="382"/>
    </location>
</feature>
<evidence type="ECO:0000256" key="2">
    <source>
        <dbReference type="SAM" id="MobiDB-lite"/>
    </source>
</evidence>
<proteinExistence type="inferred from homology"/>
<organism evidence="6 7">
    <name type="scientific">Favolaschia claudopus</name>
    <dbReference type="NCBI Taxonomy" id="2862362"/>
    <lineage>
        <taxon>Eukaryota</taxon>
        <taxon>Fungi</taxon>
        <taxon>Dikarya</taxon>
        <taxon>Basidiomycota</taxon>
        <taxon>Agaricomycotina</taxon>
        <taxon>Agaricomycetes</taxon>
        <taxon>Agaricomycetidae</taxon>
        <taxon>Agaricales</taxon>
        <taxon>Marasmiineae</taxon>
        <taxon>Mycenaceae</taxon>
        <taxon>Favolaschia</taxon>
    </lineage>
</organism>
<dbReference type="SUPFAM" id="SSF50630">
    <property type="entry name" value="Acid proteases"/>
    <property type="match status" value="1"/>
</dbReference>
<feature type="region of interest" description="Disordered" evidence="2">
    <location>
        <begin position="392"/>
        <end position="422"/>
    </location>
</feature>
<dbReference type="EMBL" id="JAWWNJ010000001">
    <property type="protein sequence ID" value="KAK7063493.1"/>
    <property type="molecule type" value="Genomic_DNA"/>
</dbReference>
<keyword evidence="7" id="KW-1185">Reference proteome</keyword>
<sequence>MFLLIWLVPGSLLSLFSLAYAEPVHLPLIRQVLPHSGSAMARSLLGVERRNRVDVGLGLAPSEEYLIPITFGTPTQTLPLILSLTIPGAMVPGCFAKVCSDGSNHFNYTKSRSARNQSTSMQTISVFDATFPGSVFTDVIGFGPFSISDASFFVYDDTIILTGDPGIFGVGFPSASFQNLPSLWQSLLSSNPVDAPEMGIWLSRAHNTSTSKAPTPGVFTFGGTNSSLYTGDIEFLDSTSTSAWVLNITTLTIQGHEVPLTQGHTKVAFDLEGTGIYGPTSSVAAFWEQVPGASSASPRFLYPCSTTLNVSVSFGGRSWTLDPAELNAGKLSTVGNDSDPQCFGAIEIGEAEDQPGWVFGEAFLRGVYTVLRQGNPPAIGFADLSEQGGGALSPTLHSTASSGSASSPPSSTVPPRSTPPVSAKKAPVAAVIGGVIGALVLCAALLTALLLTRRRRRKEHAKLAAGYDGGINWDLVPEPFVASDQRPEMASVCPKA</sequence>
<accession>A0AAW0EFP3</accession>
<feature type="signal peptide" evidence="4">
    <location>
        <begin position="1"/>
        <end position="21"/>
    </location>
</feature>
<comment type="similarity">
    <text evidence="1">Belongs to the peptidase A1 family.</text>
</comment>
<evidence type="ECO:0000256" key="1">
    <source>
        <dbReference type="ARBA" id="ARBA00007447"/>
    </source>
</evidence>
<protein>
    <submittedName>
        <fullName evidence="6">Aspartic peptidase domain-containing protein</fullName>
    </submittedName>
</protein>
<dbReference type="InterPro" id="IPR033121">
    <property type="entry name" value="PEPTIDASE_A1"/>
</dbReference>
<dbReference type="Gene3D" id="2.40.70.10">
    <property type="entry name" value="Acid Proteases"/>
    <property type="match status" value="2"/>
</dbReference>
<keyword evidence="3" id="KW-0812">Transmembrane</keyword>
<dbReference type="InterPro" id="IPR034164">
    <property type="entry name" value="Pepsin-like_dom"/>
</dbReference>
<dbReference type="AlphaFoldDB" id="A0AAW0EFP3"/>
<keyword evidence="4" id="KW-0732">Signal</keyword>
<dbReference type="Pfam" id="PF00026">
    <property type="entry name" value="Asp"/>
    <property type="match status" value="1"/>
</dbReference>
<keyword evidence="3" id="KW-1133">Transmembrane helix</keyword>
<dbReference type="PROSITE" id="PS51767">
    <property type="entry name" value="PEPTIDASE_A1"/>
    <property type="match status" value="1"/>
</dbReference>
<dbReference type="CDD" id="cd05471">
    <property type="entry name" value="pepsin_like"/>
    <property type="match status" value="1"/>
</dbReference>
<evidence type="ECO:0000256" key="4">
    <source>
        <dbReference type="SAM" id="SignalP"/>
    </source>
</evidence>
<reference evidence="6 7" key="1">
    <citation type="journal article" date="2024" name="J Genomics">
        <title>Draft genome sequencing and assembly of Favolaschia claudopus CIRM-BRFM 2984 isolated from oak limbs.</title>
        <authorList>
            <person name="Navarro D."/>
            <person name="Drula E."/>
            <person name="Chaduli D."/>
            <person name="Cazenave R."/>
            <person name="Ahrendt S."/>
            <person name="Wang J."/>
            <person name="Lipzen A."/>
            <person name="Daum C."/>
            <person name="Barry K."/>
            <person name="Grigoriev I.V."/>
            <person name="Favel A."/>
            <person name="Rosso M.N."/>
            <person name="Martin F."/>
        </authorList>
    </citation>
    <scope>NUCLEOTIDE SEQUENCE [LARGE SCALE GENOMIC DNA]</scope>
    <source>
        <strain evidence="6 7">CIRM-BRFM 2984</strain>
    </source>
</reference>
<dbReference type="InterPro" id="IPR021109">
    <property type="entry name" value="Peptidase_aspartic_dom_sf"/>
</dbReference>
<name>A0AAW0EFP3_9AGAR</name>
<evidence type="ECO:0000313" key="6">
    <source>
        <dbReference type="EMBL" id="KAK7063493.1"/>
    </source>
</evidence>
<comment type="caution">
    <text evidence="6">The sequence shown here is derived from an EMBL/GenBank/DDBJ whole genome shotgun (WGS) entry which is preliminary data.</text>
</comment>
<dbReference type="GO" id="GO:0004190">
    <property type="term" value="F:aspartic-type endopeptidase activity"/>
    <property type="evidence" value="ECO:0007669"/>
    <property type="project" value="InterPro"/>
</dbReference>